<dbReference type="EMBL" id="JACMRX010000005">
    <property type="protein sequence ID" value="KAF7989307.1"/>
    <property type="molecule type" value="Genomic_DNA"/>
</dbReference>
<keyword evidence="2" id="KW-1185">Reference proteome</keyword>
<accession>A0A834XLX6</accession>
<dbReference type="Proteomes" id="UP000639338">
    <property type="component" value="Unassembled WGS sequence"/>
</dbReference>
<dbReference type="AlphaFoldDB" id="A0A834XLX6"/>
<organism evidence="1 2">
    <name type="scientific">Aphidius gifuensis</name>
    <name type="common">Parasitoid wasp</name>
    <dbReference type="NCBI Taxonomy" id="684658"/>
    <lineage>
        <taxon>Eukaryota</taxon>
        <taxon>Metazoa</taxon>
        <taxon>Ecdysozoa</taxon>
        <taxon>Arthropoda</taxon>
        <taxon>Hexapoda</taxon>
        <taxon>Insecta</taxon>
        <taxon>Pterygota</taxon>
        <taxon>Neoptera</taxon>
        <taxon>Endopterygota</taxon>
        <taxon>Hymenoptera</taxon>
        <taxon>Apocrita</taxon>
        <taxon>Ichneumonoidea</taxon>
        <taxon>Braconidae</taxon>
        <taxon>Aphidiinae</taxon>
        <taxon>Aphidius</taxon>
    </lineage>
</organism>
<evidence type="ECO:0000313" key="2">
    <source>
        <dbReference type="Proteomes" id="UP000639338"/>
    </source>
</evidence>
<evidence type="ECO:0000313" key="1">
    <source>
        <dbReference type="EMBL" id="KAF7989307.1"/>
    </source>
</evidence>
<comment type="caution">
    <text evidence="1">The sequence shown here is derived from an EMBL/GenBank/DDBJ whole genome shotgun (WGS) entry which is preliminary data.</text>
</comment>
<reference evidence="1 2" key="1">
    <citation type="submission" date="2020-08" db="EMBL/GenBank/DDBJ databases">
        <title>Aphidius gifuensis genome sequencing and assembly.</title>
        <authorList>
            <person name="Du Z."/>
        </authorList>
    </citation>
    <scope>NUCLEOTIDE SEQUENCE [LARGE SCALE GENOMIC DNA]</scope>
    <source>
        <strain evidence="1">YNYX2018</strain>
        <tissue evidence="1">Adults</tissue>
    </source>
</reference>
<gene>
    <name evidence="1" type="ORF">HCN44_007981</name>
</gene>
<proteinExistence type="predicted"/>
<sequence>MLFIFYSFYFKQNVNFEYDRKLDENSQNRIIAKALSIEDMVSKTTYAEFYSGAVVFKTQDGKKIIARQKCEIILLKDVKKIDLYAKPYLTFDYV</sequence>
<protein>
    <submittedName>
        <fullName evidence="1">Uncharacterized protein</fullName>
    </submittedName>
</protein>
<name>A0A834XLX6_APHGI</name>